<evidence type="ECO:0000256" key="2">
    <source>
        <dbReference type="ARBA" id="ARBA00022475"/>
    </source>
</evidence>
<comment type="caution">
    <text evidence="12">Lacks conserved residue(s) required for the propagation of feature annotation.</text>
</comment>
<dbReference type="SUPFAM" id="SSF56024">
    <property type="entry name" value="Phospholipase D/nuclease"/>
    <property type="match status" value="2"/>
</dbReference>
<dbReference type="Pfam" id="PF13396">
    <property type="entry name" value="PLDc_N"/>
    <property type="match status" value="1"/>
</dbReference>
<feature type="active site" evidence="12">
    <location>
        <position position="396"/>
    </location>
</feature>
<dbReference type="GO" id="GO:0005886">
    <property type="term" value="C:plasma membrane"/>
    <property type="evidence" value="ECO:0007669"/>
    <property type="project" value="UniProtKB-SubCell"/>
</dbReference>
<dbReference type="InterPro" id="IPR027379">
    <property type="entry name" value="CLS_N"/>
</dbReference>
<dbReference type="PANTHER" id="PTHR21248:SF20">
    <property type="entry name" value="CARDIOLIPIN SYNTHASE YWIE-RELATED"/>
    <property type="match status" value="1"/>
</dbReference>
<evidence type="ECO:0000256" key="10">
    <source>
        <dbReference type="ARBA" id="ARBA00023209"/>
    </source>
</evidence>
<evidence type="ECO:0000256" key="7">
    <source>
        <dbReference type="ARBA" id="ARBA00022989"/>
    </source>
</evidence>
<evidence type="ECO:0000256" key="4">
    <source>
        <dbReference type="ARBA" id="ARBA00022679"/>
    </source>
</evidence>
<dbReference type="GO" id="GO:0032049">
    <property type="term" value="P:cardiolipin biosynthetic process"/>
    <property type="evidence" value="ECO:0007669"/>
    <property type="project" value="UniProtKB-UniRule"/>
</dbReference>
<feature type="active site" evidence="12">
    <location>
        <position position="394"/>
    </location>
</feature>
<dbReference type="Proteomes" id="UP000029734">
    <property type="component" value="Unassembled WGS sequence"/>
</dbReference>
<feature type="transmembrane region" description="Helical" evidence="12">
    <location>
        <begin position="30"/>
        <end position="50"/>
    </location>
</feature>
<keyword evidence="2 12" id="KW-1003">Cell membrane</keyword>
<evidence type="ECO:0000256" key="9">
    <source>
        <dbReference type="ARBA" id="ARBA00023136"/>
    </source>
</evidence>
<keyword evidence="6" id="KW-0677">Repeat</keyword>
<feature type="domain" description="PLD phosphodiesterase" evidence="14">
    <location>
        <begin position="389"/>
        <end position="416"/>
    </location>
</feature>
<dbReference type="CDD" id="cd09112">
    <property type="entry name" value="PLDc_CLS_2"/>
    <property type="match status" value="1"/>
</dbReference>
<evidence type="ECO:0000256" key="5">
    <source>
        <dbReference type="ARBA" id="ARBA00022692"/>
    </source>
</evidence>
<dbReference type="PROSITE" id="PS50035">
    <property type="entry name" value="PLD"/>
    <property type="match status" value="2"/>
</dbReference>
<gene>
    <name evidence="15" type="ORF">PWYN_07255</name>
</gene>
<keyword evidence="8 12" id="KW-0443">Lipid metabolism</keyword>
<evidence type="ECO:0000313" key="16">
    <source>
        <dbReference type="Proteomes" id="UP000029734"/>
    </source>
</evidence>
<dbReference type="RefSeq" id="WP_036649829.1">
    <property type="nucleotide sequence ID" value="NZ_JQCR01000002.1"/>
</dbReference>
<reference evidence="15 16" key="1">
    <citation type="submission" date="2014-08" db="EMBL/GenBank/DDBJ databases">
        <authorList>
            <person name="den Bakker H.C."/>
        </authorList>
    </citation>
    <scope>NUCLEOTIDE SEQUENCE [LARGE SCALE GENOMIC DNA]</scope>
    <source>
        <strain evidence="15 16">DSM 18334</strain>
    </source>
</reference>
<keyword evidence="7 12" id="KW-1133">Transmembrane helix</keyword>
<comment type="catalytic activity">
    <reaction evidence="12">
        <text>2 a 1,2-diacyl-sn-glycero-3-phospho-(1'-sn-glycerol) = a cardiolipin + glycerol</text>
        <dbReference type="Rhea" id="RHEA:31451"/>
        <dbReference type="ChEBI" id="CHEBI:17754"/>
        <dbReference type="ChEBI" id="CHEBI:62237"/>
        <dbReference type="ChEBI" id="CHEBI:64716"/>
    </reaction>
</comment>
<dbReference type="STRING" id="268407.PWYN_07255"/>
<dbReference type="InterPro" id="IPR022924">
    <property type="entry name" value="Cardiolipin_synthase"/>
</dbReference>
<sequence length="476" mass="54662">MKIVAIIFCLFYIQMAVILLLEFRHPQRTVAWLFILLCCPPLGLLFYYYLGRDYRQIQQINKRKVPLLRELREHVKNRCLVVENPEDSGNPAFNNQMDLLQLLSHLPKGPITGKNQSRFLFEGHEAFDAMLEAMESAQEHIHLEFYTFNSDIIGERFQELLIRKARQGVKVRLLCDGTGSLKLSRKFIKQLKSGGVEFHFFLPPLLSFMERRLNYRNHRKILIVDGLIGFTGGMNVGDDYLLKATGIGSWRDTHLQLEGDCVYYLQFVFLKDWRLASGERLSHPRLFPVHPCQGTEAVKIVISGPDEDVDASEEICFASLCAAKRRIWITTPYFIPDSPIIRALKTARLRGVEVMIMIPGKPDVEFVYQATLSYVEDLQDAGVKFYKYRGGFIHAKIIIVDDLLVSVGGPNLDMRSLYTNFECSAVLLSPDSIAKITAKYQEDLEHSDLIDPELFKKRGRLVKLRENLSRLLSPML</sequence>
<keyword evidence="9 12" id="KW-0472">Membrane</keyword>
<evidence type="ECO:0000256" key="12">
    <source>
        <dbReference type="HAMAP-Rule" id="MF_01916"/>
    </source>
</evidence>
<name>A0A098MC87_9BACL</name>
<comment type="subcellular location">
    <subcellularLocation>
        <location evidence="1 12">Cell membrane</location>
        <topology evidence="1 12">Multi-pass membrane protein</topology>
    </subcellularLocation>
</comment>
<dbReference type="InterPro" id="IPR030874">
    <property type="entry name" value="Cardiolipin_synth_Firmi"/>
</dbReference>
<feature type="active site" evidence="12">
    <location>
        <position position="225"/>
    </location>
</feature>
<evidence type="ECO:0000313" key="15">
    <source>
        <dbReference type="EMBL" id="KGE19167.1"/>
    </source>
</evidence>
<keyword evidence="16" id="KW-1185">Reference proteome</keyword>
<comment type="function">
    <text evidence="12">Catalyzes the reversible phosphatidyl group transfer from one phosphatidylglycerol molecule to another to form cardiolipin (CL) (diphosphatidylglycerol) and glycerol.</text>
</comment>
<reference evidence="15 16" key="2">
    <citation type="submission" date="2014-10" db="EMBL/GenBank/DDBJ databases">
        <title>Comparative genomics of the Paenibacillus odorifer group.</title>
        <authorList>
            <person name="Tsai Y.-C."/>
            <person name="Martin N."/>
            <person name="Korlach J."/>
            <person name="Wiedmann M."/>
        </authorList>
    </citation>
    <scope>NUCLEOTIDE SEQUENCE [LARGE SCALE GENOMIC DNA]</scope>
    <source>
        <strain evidence="15 16">DSM 18334</strain>
    </source>
</reference>
<keyword evidence="4 12" id="KW-0808">Transferase</keyword>
<dbReference type="EMBL" id="JQCR01000002">
    <property type="protein sequence ID" value="KGE19167.1"/>
    <property type="molecule type" value="Genomic_DNA"/>
</dbReference>
<keyword evidence="11 12" id="KW-1208">Phospholipid metabolism</keyword>
<dbReference type="InterPro" id="IPR001736">
    <property type="entry name" value="PLipase_D/transphosphatidylase"/>
</dbReference>
<evidence type="ECO:0000256" key="6">
    <source>
        <dbReference type="ARBA" id="ARBA00022737"/>
    </source>
</evidence>
<feature type="active site" evidence="12">
    <location>
        <position position="218"/>
    </location>
</feature>
<feature type="active site" evidence="12">
    <location>
        <position position="220"/>
    </location>
</feature>
<dbReference type="Gene3D" id="3.30.870.10">
    <property type="entry name" value="Endonuclease Chain A"/>
    <property type="match status" value="2"/>
</dbReference>
<proteinExistence type="inferred from homology"/>
<evidence type="ECO:0000256" key="1">
    <source>
        <dbReference type="ARBA" id="ARBA00004651"/>
    </source>
</evidence>
<dbReference type="CDD" id="cd09110">
    <property type="entry name" value="PLDc_CLS_1"/>
    <property type="match status" value="1"/>
</dbReference>
<dbReference type="SMART" id="SM00155">
    <property type="entry name" value="PLDc"/>
    <property type="match status" value="2"/>
</dbReference>
<accession>A0A098MC87</accession>
<evidence type="ECO:0000256" key="11">
    <source>
        <dbReference type="ARBA" id="ARBA00023264"/>
    </source>
</evidence>
<evidence type="ECO:0000256" key="13">
    <source>
        <dbReference type="NCBIfam" id="TIGR04265"/>
    </source>
</evidence>
<keyword evidence="5 12" id="KW-0812">Transmembrane</keyword>
<dbReference type="AlphaFoldDB" id="A0A098MC87"/>
<protein>
    <recommendedName>
        <fullName evidence="12 13">Cardiolipin synthase</fullName>
        <shortName evidence="12">CL synthase</shortName>
        <ecNumber evidence="12 13">2.7.8.-</ecNumber>
    </recommendedName>
</protein>
<dbReference type="NCBIfam" id="TIGR04265">
    <property type="entry name" value="bac_cardiolipin"/>
    <property type="match status" value="1"/>
</dbReference>
<keyword evidence="3 12" id="KW-0444">Lipid biosynthesis</keyword>
<evidence type="ECO:0000256" key="3">
    <source>
        <dbReference type="ARBA" id="ARBA00022516"/>
    </source>
</evidence>
<feature type="active site" evidence="12">
    <location>
        <position position="401"/>
    </location>
</feature>
<comment type="caution">
    <text evidence="15">The sequence shown here is derived from an EMBL/GenBank/DDBJ whole genome shotgun (WGS) entry which is preliminary data.</text>
</comment>
<keyword evidence="10 12" id="KW-0594">Phospholipid biosynthesis</keyword>
<dbReference type="EC" id="2.7.8.-" evidence="12 13"/>
<feature type="domain" description="PLD phosphodiesterase" evidence="14">
    <location>
        <begin position="213"/>
        <end position="240"/>
    </location>
</feature>
<dbReference type="HAMAP" id="MF_01916">
    <property type="entry name" value="Cardiolipin_synth_Cls"/>
    <property type="match status" value="1"/>
</dbReference>
<dbReference type="Pfam" id="PF13091">
    <property type="entry name" value="PLDc_2"/>
    <property type="match status" value="2"/>
</dbReference>
<dbReference type="GO" id="GO:0008808">
    <property type="term" value="F:cardiolipin synthase activity"/>
    <property type="evidence" value="ECO:0007669"/>
    <property type="project" value="UniProtKB-UniRule"/>
</dbReference>
<evidence type="ECO:0000256" key="8">
    <source>
        <dbReference type="ARBA" id="ARBA00023098"/>
    </source>
</evidence>
<dbReference type="PANTHER" id="PTHR21248">
    <property type="entry name" value="CARDIOLIPIN SYNTHASE"/>
    <property type="match status" value="1"/>
</dbReference>
<dbReference type="OrthoDB" id="9762009at2"/>
<organism evidence="15 16">
    <name type="scientific">Paenibacillus wynnii</name>
    <dbReference type="NCBI Taxonomy" id="268407"/>
    <lineage>
        <taxon>Bacteria</taxon>
        <taxon>Bacillati</taxon>
        <taxon>Bacillota</taxon>
        <taxon>Bacilli</taxon>
        <taxon>Bacillales</taxon>
        <taxon>Paenibacillaceae</taxon>
        <taxon>Paenibacillus</taxon>
    </lineage>
</organism>
<dbReference type="InterPro" id="IPR025202">
    <property type="entry name" value="PLD-like_dom"/>
</dbReference>
<dbReference type="eggNOG" id="COG1502">
    <property type="taxonomic scope" value="Bacteria"/>
</dbReference>
<comment type="similarity">
    <text evidence="12">Belongs to the phospholipase D family. Cardiolipin synthase subfamily.</text>
</comment>
<evidence type="ECO:0000259" key="14">
    <source>
        <dbReference type="PROSITE" id="PS50035"/>
    </source>
</evidence>